<sequence>MDWRNHLSDYCERGSAAFWAEPVNALSNLVFVVAALMIWRMQRRAGARAPASLTVLVVLMAVIGVGSFVFHTVATAWSQVLDVVPIGVFVCCYVASYLRWFWQWTWQRAWLGVLLFAGLCAAAVFVFGSRTANGSLPYLPVLVTLVGFTVALASSGERERVRHWHAFALASVMFAGALFFRTFDFAFCAGFPLGTHFLWHVLNGAVLFVLSRALVGRWRSARRAPA</sequence>
<evidence type="ECO:0000256" key="3">
    <source>
        <dbReference type="ARBA" id="ARBA00022801"/>
    </source>
</evidence>
<dbReference type="Proteomes" id="UP001501116">
    <property type="component" value="Unassembled WGS sequence"/>
</dbReference>
<name>A0ABN2SFH2_9PSEU</name>
<evidence type="ECO:0000313" key="7">
    <source>
        <dbReference type="EMBL" id="GAA1985821.1"/>
    </source>
</evidence>
<feature type="transmembrane region" description="Helical" evidence="6">
    <location>
        <begin position="197"/>
        <end position="215"/>
    </location>
</feature>
<evidence type="ECO:0000313" key="8">
    <source>
        <dbReference type="Proteomes" id="UP001501116"/>
    </source>
</evidence>
<feature type="transmembrane region" description="Helical" evidence="6">
    <location>
        <begin position="166"/>
        <end position="191"/>
    </location>
</feature>
<feature type="transmembrane region" description="Helical" evidence="6">
    <location>
        <begin position="16"/>
        <end position="39"/>
    </location>
</feature>
<evidence type="ECO:0000256" key="4">
    <source>
        <dbReference type="ARBA" id="ARBA00022989"/>
    </source>
</evidence>
<feature type="transmembrane region" description="Helical" evidence="6">
    <location>
        <begin position="83"/>
        <end position="102"/>
    </location>
</feature>
<comment type="caution">
    <text evidence="7">The sequence shown here is derived from an EMBL/GenBank/DDBJ whole genome shotgun (WGS) entry which is preliminary data.</text>
</comment>
<evidence type="ECO:0000256" key="5">
    <source>
        <dbReference type="ARBA" id="ARBA00023136"/>
    </source>
</evidence>
<proteinExistence type="predicted"/>
<keyword evidence="4 6" id="KW-1133">Transmembrane helix</keyword>
<organism evidence="7 8">
    <name type="scientific">Amycolatopsis minnesotensis</name>
    <dbReference type="NCBI Taxonomy" id="337894"/>
    <lineage>
        <taxon>Bacteria</taxon>
        <taxon>Bacillati</taxon>
        <taxon>Actinomycetota</taxon>
        <taxon>Actinomycetes</taxon>
        <taxon>Pseudonocardiales</taxon>
        <taxon>Pseudonocardiaceae</taxon>
        <taxon>Amycolatopsis</taxon>
    </lineage>
</organism>
<feature type="transmembrane region" description="Helical" evidence="6">
    <location>
        <begin position="109"/>
        <end position="129"/>
    </location>
</feature>
<reference evidence="7 8" key="1">
    <citation type="journal article" date="2019" name="Int. J. Syst. Evol. Microbiol.">
        <title>The Global Catalogue of Microorganisms (GCM) 10K type strain sequencing project: providing services to taxonomists for standard genome sequencing and annotation.</title>
        <authorList>
            <consortium name="The Broad Institute Genomics Platform"/>
            <consortium name="The Broad Institute Genome Sequencing Center for Infectious Disease"/>
            <person name="Wu L."/>
            <person name="Ma J."/>
        </authorList>
    </citation>
    <scope>NUCLEOTIDE SEQUENCE [LARGE SCALE GENOMIC DNA]</scope>
    <source>
        <strain evidence="7 8">JCM 14545</strain>
    </source>
</reference>
<comment type="subcellular location">
    <subcellularLocation>
        <location evidence="1">Membrane</location>
        <topology evidence="1">Multi-pass membrane protein</topology>
    </subcellularLocation>
</comment>
<accession>A0ABN2SFH2</accession>
<dbReference type="InterPro" id="IPR008901">
    <property type="entry name" value="ACER"/>
</dbReference>
<keyword evidence="8" id="KW-1185">Reference proteome</keyword>
<feature type="transmembrane region" description="Helical" evidence="6">
    <location>
        <begin position="135"/>
        <end position="154"/>
    </location>
</feature>
<keyword evidence="2 6" id="KW-0812">Transmembrane</keyword>
<evidence type="ECO:0000256" key="1">
    <source>
        <dbReference type="ARBA" id="ARBA00004141"/>
    </source>
</evidence>
<evidence type="ECO:0000256" key="6">
    <source>
        <dbReference type="SAM" id="Phobius"/>
    </source>
</evidence>
<dbReference type="RefSeq" id="WP_344429788.1">
    <property type="nucleotide sequence ID" value="NZ_BAAANN010000042.1"/>
</dbReference>
<gene>
    <name evidence="7" type="ORF">GCM10009754_74440</name>
</gene>
<dbReference type="EMBL" id="BAAANN010000042">
    <property type="protein sequence ID" value="GAA1985821.1"/>
    <property type="molecule type" value="Genomic_DNA"/>
</dbReference>
<keyword evidence="5 6" id="KW-0472">Membrane</keyword>
<evidence type="ECO:0000256" key="2">
    <source>
        <dbReference type="ARBA" id="ARBA00022692"/>
    </source>
</evidence>
<protein>
    <submittedName>
        <fullName evidence="7">Ceramidase domain-containing protein</fullName>
    </submittedName>
</protein>
<feature type="transmembrane region" description="Helical" evidence="6">
    <location>
        <begin position="51"/>
        <end position="77"/>
    </location>
</feature>
<keyword evidence="3" id="KW-0378">Hydrolase</keyword>
<dbReference type="Pfam" id="PF05875">
    <property type="entry name" value="Ceramidase"/>
    <property type="match status" value="1"/>
</dbReference>